<organism evidence="9 10">
    <name type="scientific">Thermacetogenium phaeum (strain ATCC BAA-254 / DSM 26808 / PB)</name>
    <dbReference type="NCBI Taxonomy" id="1089553"/>
    <lineage>
        <taxon>Bacteria</taxon>
        <taxon>Bacillati</taxon>
        <taxon>Bacillota</taxon>
        <taxon>Clostridia</taxon>
        <taxon>Thermoanaerobacterales</taxon>
        <taxon>Thermoanaerobacteraceae</taxon>
        <taxon>Thermacetogenium</taxon>
    </lineage>
</organism>
<dbReference type="PANTHER" id="PTHR20275">
    <property type="entry name" value="NAD KINASE"/>
    <property type="match status" value="1"/>
</dbReference>
<feature type="binding site" evidence="8">
    <location>
        <position position="168"/>
    </location>
    <ligand>
        <name>NAD(+)</name>
        <dbReference type="ChEBI" id="CHEBI:57540"/>
    </ligand>
</feature>
<dbReference type="SUPFAM" id="SSF111331">
    <property type="entry name" value="NAD kinase/diacylglycerol kinase-like"/>
    <property type="match status" value="1"/>
</dbReference>
<dbReference type="STRING" id="1089553.Tph_c16240"/>
<gene>
    <name evidence="9" type="primary">ppnK1</name>
    <name evidence="8" type="synonym">nadK</name>
    <name evidence="9" type="ordered locus">Tph_c16240</name>
</gene>
<evidence type="ECO:0000313" key="10">
    <source>
        <dbReference type="Proteomes" id="UP000000467"/>
    </source>
</evidence>
<evidence type="ECO:0000256" key="5">
    <source>
        <dbReference type="ARBA" id="ARBA00022857"/>
    </source>
</evidence>
<dbReference type="RefSeq" id="WP_015050709.1">
    <property type="nucleotide sequence ID" value="NC_018870.1"/>
</dbReference>
<dbReference type="eggNOG" id="COG0061">
    <property type="taxonomic scope" value="Bacteria"/>
</dbReference>
<evidence type="ECO:0000256" key="3">
    <source>
        <dbReference type="ARBA" id="ARBA00022777"/>
    </source>
</evidence>
<dbReference type="GO" id="GO:0046872">
    <property type="term" value="F:metal ion binding"/>
    <property type="evidence" value="ECO:0007669"/>
    <property type="project" value="UniProtKB-UniRule"/>
</dbReference>
<keyword evidence="4 8" id="KW-0067">ATP-binding</keyword>
<feature type="binding site" evidence="8">
    <location>
        <position position="240"/>
    </location>
    <ligand>
        <name>NAD(+)</name>
        <dbReference type="ChEBI" id="CHEBI:57540"/>
    </ligand>
</feature>
<feature type="binding site" evidence="8">
    <location>
        <position position="170"/>
    </location>
    <ligand>
        <name>NAD(+)</name>
        <dbReference type="ChEBI" id="CHEBI:57540"/>
    </ligand>
</feature>
<dbReference type="EC" id="2.7.1.23" evidence="8"/>
<dbReference type="InterPro" id="IPR017437">
    <property type="entry name" value="ATP-NAD_kinase_PpnK-typ_C"/>
</dbReference>
<name>K4LUY0_THEPS</name>
<feature type="active site" description="Proton acceptor" evidence="8">
    <location>
        <position position="66"/>
    </location>
</feature>
<proteinExistence type="inferred from homology"/>
<keyword evidence="3 8" id="KW-0418">Kinase</keyword>
<comment type="function">
    <text evidence="8">Involved in the regulation of the intracellular balance of NAD and NADP, and is a key enzyme in the biosynthesis of NADP. Catalyzes specifically the phosphorylation on 2'-hydroxyl of the adenosine moiety of NAD to yield NADP.</text>
</comment>
<dbReference type="PANTHER" id="PTHR20275:SF0">
    <property type="entry name" value="NAD KINASE"/>
    <property type="match status" value="1"/>
</dbReference>
<sequence>MKRIGLVVNYRKARGGRFLDILKGWFEQRGISVVLPRYIETGEPSYGCPLLEFTEDVDIIMSLGGDGTLLGVARQVAEKGTPILGVNLGQLGFLTDLEMPDLYPSLEKLLKGDYKIEPRMMLAAEVLREGSRVANFVALNDVVINKGPISRIIRLETYVGNDYLATYRADGIIIASPTGSTAYSLSAGGPIVNPELEVMIVTPICPHSLYARPFILSHNQEIRVVLKSDSPENMVTIDGQIGYPLQKNDCVIIRKAAVYTNLVKVKGRSFSEVLRLKMREGNR</sequence>
<keyword evidence="6 8" id="KW-0520">NAD</keyword>
<dbReference type="GO" id="GO:0005737">
    <property type="term" value="C:cytoplasm"/>
    <property type="evidence" value="ECO:0007669"/>
    <property type="project" value="UniProtKB-SubCell"/>
</dbReference>
<keyword evidence="1 8" id="KW-0808">Transferase</keyword>
<dbReference type="OrthoDB" id="9774737at2"/>
<keyword evidence="8" id="KW-0963">Cytoplasm</keyword>
<dbReference type="HAMAP" id="MF_00361">
    <property type="entry name" value="NAD_kinase"/>
    <property type="match status" value="1"/>
</dbReference>
<comment type="catalytic activity">
    <reaction evidence="7 8">
        <text>NAD(+) + ATP = ADP + NADP(+) + H(+)</text>
        <dbReference type="Rhea" id="RHEA:18629"/>
        <dbReference type="ChEBI" id="CHEBI:15378"/>
        <dbReference type="ChEBI" id="CHEBI:30616"/>
        <dbReference type="ChEBI" id="CHEBI:57540"/>
        <dbReference type="ChEBI" id="CHEBI:58349"/>
        <dbReference type="ChEBI" id="CHEBI:456216"/>
        <dbReference type="EC" id="2.7.1.23"/>
    </reaction>
</comment>
<accession>K4LUY0</accession>
<evidence type="ECO:0000256" key="7">
    <source>
        <dbReference type="ARBA" id="ARBA00047925"/>
    </source>
</evidence>
<evidence type="ECO:0000256" key="2">
    <source>
        <dbReference type="ARBA" id="ARBA00022741"/>
    </source>
</evidence>
<keyword evidence="2 8" id="KW-0547">Nucleotide-binding</keyword>
<feature type="binding site" evidence="8">
    <location>
        <position position="151"/>
    </location>
    <ligand>
        <name>NAD(+)</name>
        <dbReference type="ChEBI" id="CHEBI:57540"/>
    </ligand>
</feature>
<dbReference type="GO" id="GO:0019674">
    <property type="term" value="P:NAD+ metabolic process"/>
    <property type="evidence" value="ECO:0007669"/>
    <property type="project" value="InterPro"/>
</dbReference>
<protein>
    <recommendedName>
        <fullName evidence="8">NAD kinase</fullName>
        <ecNumber evidence="8">2.7.1.23</ecNumber>
    </recommendedName>
    <alternativeName>
        <fullName evidence="8">ATP-dependent NAD kinase</fullName>
    </alternativeName>
</protein>
<dbReference type="FunFam" id="2.60.200.30:FF:000009">
    <property type="entry name" value="Poly(P)/ATP NAD kinase"/>
    <property type="match status" value="1"/>
</dbReference>
<dbReference type="InterPro" id="IPR017438">
    <property type="entry name" value="ATP-NAD_kinase_N"/>
</dbReference>
<evidence type="ECO:0000256" key="4">
    <source>
        <dbReference type="ARBA" id="ARBA00022840"/>
    </source>
</evidence>
<evidence type="ECO:0000313" key="9">
    <source>
        <dbReference type="EMBL" id="AFV11829.1"/>
    </source>
</evidence>
<keyword evidence="5 8" id="KW-0521">NADP</keyword>
<evidence type="ECO:0000256" key="6">
    <source>
        <dbReference type="ARBA" id="ARBA00023027"/>
    </source>
</evidence>
<comment type="caution">
    <text evidence="8">Lacks conserved residue(s) required for the propagation of feature annotation.</text>
</comment>
<evidence type="ECO:0000256" key="1">
    <source>
        <dbReference type="ARBA" id="ARBA00022679"/>
    </source>
</evidence>
<dbReference type="EMBL" id="CP003732">
    <property type="protein sequence ID" value="AFV11829.1"/>
    <property type="molecule type" value="Genomic_DNA"/>
</dbReference>
<dbReference type="InterPro" id="IPR002504">
    <property type="entry name" value="NADK"/>
</dbReference>
<dbReference type="Gene3D" id="2.60.200.30">
    <property type="entry name" value="Probable inorganic polyphosphate/atp-NAD kinase, domain 2"/>
    <property type="match status" value="1"/>
</dbReference>
<comment type="subcellular location">
    <subcellularLocation>
        <location evidence="8">Cytoplasm</location>
    </subcellularLocation>
</comment>
<dbReference type="Pfam" id="PF01513">
    <property type="entry name" value="NAD_kinase"/>
    <property type="match status" value="1"/>
</dbReference>
<dbReference type="Gene3D" id="3.40.50.10330">
    <property type="entry name" value="Probable inorganic polyphosphate/atp-NAD kinase, domain 1"/>
    <property type="match status" value="1"/>
</dbReference>
<dbReference type="GO" id="GO:0006741">
    <property type="term" value="P:NADP+ biosynthetic process"/>
    <property type="evidence" value="ECO:0007669"/>
    <property type="project" value="UniProtKB-UniRule"/>
</dbReference>
<dbReference type="GO" id="GO:0003951">
    <property type="term" value="F:NAD+ kinase activity"/>
    <property type="evidence" value="ECO:0007669"/>
    <property type="project" value="UniProtKB-UniRule"/>
</dbReference>
<dbReference type="KEGG" id="tpz:Tph_c16240"/>
<dbReference type="Pfam" id="PF20143">
    <property type="entry name" value="NAD_kinase_C"/>
    <property type="match status" value="1"/>
</dbReference>
<comment type="cofactor">
    <cofactor evidence="8">
        <name>a divalent metal cation</name>
        <dbReference type="ChEBI" id="CHEBI:60240"/>
    </cofactor>
</comment>
<dbReference type="InterPro" id="IPR016064">
    <property type="entry name" value="NAD/diacylglycerol_kinase_sf"/>
</dbReference>
<evidence type="ECO:0000256" key="8">
    <source>
        <dbReference type="HAMAP-Rule" id="MF_00361"/>
    </source>
</evidence>
<reference evidence="9 10" key="1">
    <citation type="journal article" date="2012" name="BMC Genomics">
        <title>Genome-guided analysis of physiological and morphological traits of the fermentative acetate oxidizer Thermacetogenium phaeum.</title>
        <authorList>
            <person name="Oehler D."/>
            <person name="Poehlein A."/>
            <person name="Leimbach A."/>
            <person name="Muller N."/>
            <person name="Daniel R."/>
            <person name="Gottschalk G."/>
            <person name="Schink B."/>
        </authorList>
    </citation>
    <scope>NUCLEOTIDE SEQUENCE [LARGE SCALE GENOMIC DNA]</scope>
    <source>
        <strain evidence="10">ATCC BAA-254 / DSM 26808 / PB</strain>
    </source>
</reference>
<feature type="binding site" evidence="8">
    <location>
        <begin position="181"/>
        <end position="186"/>
    </location>
    <ligand>
        <name>NAD(+)</name>
        <dbReference type="ChEBI" id="CHEBI:57540"/>
    </ligand>
</feature>
<dbReference type="AlphaFoldDB" id="K4LUY0"/>
<dbReference type="Proteomes" id="UP000000467">
    <property type="component" value="Chromosome"/>
</dbReference>
<dbReference type="GO" id="GO:0051287">
    <property type="term" value="F:NAD binding"/>
    <property type="evidence" value="ECO:0007669"/>
    <property type="project" value="UniProtKB-ARBA"/>
</dbReference>
<feature type="binding site" evidence="8">
    <location>
        <begin position="66"/>
        <end position="67"/>
    </location>
    <ligand>
        <name>NAD(+)</name>
        <dbReference type="ChEBI" id="CHEBI:57540"/>
    </ligand>
</feature>
<comment type="similarity">
    <text evidence="8">Belongs to the NAD kinase family.</text>
</comment>
<dbReference type="HOGENOM" id="CLU_008831_0_1_9"/>
<feature type="binding site" evidence="8">
    <location>
        <begin position="140"/>
        <end position="141"/>
    </location>
    <ligand>
        <name>NAD(+)</name>
        <dbReference type="ChEBI" id="CHEBI:57540"/>
    </ligand>
</feature>
<dbReference type="GO" id="GO:0005524">
    <property type="term" value="F:ATP binding"/>
    <property type="evidence" value="ECO:0007669"/>
    <property type="project" value="UniProtKB-KW"/>
</dbReference>
<keyword evidence="10" id="KW-1185">Reference proteome</keyword>